<feature type="domain" description="Endonuclease/exonuclease/phosphatase" evidence="1">
    <location>
        <begin position="50"/>
        <end position="224"/>
    </location>
</feature>
<dbReference type="Proteomes" id="UP001050691">
    <property type="component" value="Unassembled WGS sequence"/>
</dbReference>
<proteinExistence type="predicted"/>
<dbReference type="PANTHER" id="PTHR12121:SF36">
    <property type="entry name" value="ENDONUCLEASE_EXONUCLEASE_PHOSPHATASE DOMAIN-CONTAINING PROTEIN"/>
    <property type="match status" value="1"/>
</dbReference>
<reference evidence="2" key="1">
    <citation type="submission" date="2021-10" db="EMBL/GenBank/DDBJ databases">
        <title>De novo Genome Assembly of Clathrus columnatus (Basidiomycota, Fungi) Using Illumina and Nanopore Sequence Data.</title>
        <authorList>
            <person name="Ogiso-Tanaka E."/>
            <person name="Itagaki H."/>
            <person name="Hosoya T."/>
            <person name="Hosaka K."/>
        </authorList>
    </citation>
    <scope>NUCLEOTIDE SEQUENCE</scope>
    <source>
        <strain evidence="2">MO-923</strain>
    </source>
</reference>
<dbReference type="SUPFAM" id="SSF56219">
    <property type="entry name" value="DNase I-like"/>
    <property type="match status" value="1"/>
</dbReference>
<name>A0AAV5A7Q5_9AGAM</name>
<accession>A0AAV5A7Q5</accession>
<sequence length="276" mass="31205">MFATLNNSETFRVLSLNLRYDSQPDRQPVSETIKNLPDPLRPRQAYYHDTDERPWSERRIAVANEVLFNNVDLIGFQEALERQVKDLHQLLGLKEWGWAGVGRDDGDVGGEYSPIFYKKSKLTLKYCDTFWLSNQPFICGSRYPGAGSVRICTVARFITSSGGTLTVMATHWDDQSDLQRQLAASLILHRAHHESVKNGSEVILLGDFNSPGTGRDSGGYDIITGARSPLEINGKFKERYPVDNNNAFKMVDFLSRVPRQFVSGHHGELLHHTRVP</sequence>
<protein>
    <recommendedName>
        <fullName evidence="1">Endonuclease/exonuclease/phosphatase domain-containing protein</fullName>
    </recommendedName>
</protein>
<keyword evidence="3" id="KW-1185">Reference proteome</keyword>
<evidence type="ECO:0000259" key="1">
    <source>
        <dbReference type="Pfam" id="PF03372"/>
    </source>
</evidence>
<dbReference type="EMBL" id="BPWL01000005">
    <property type="protein sequence ID" value="GJJ10649.1"/>
    <property type="molecule type" value="Genomic_DNA"/>
</dbReference>
<organism evidence="2 3">
    <name type="scientific">Clathrus columnatus</name>
    <dbReference type="NCBI Taxonomy" id="1419009"/>
    <lineage>
        <taxon>Eukaryota</taxon>
        <taxon>Fungi</taxon>
        <taxon>Dikarya</taxon>
        <taxon>Basidiomycota</taxon>
        <taxon>Agaricomycotina</taxon>
        <taxon>Agaricomycetes</taxon>
        <taxon>Phallomycetidae</taxon>
        <taxon>Phallales</taxon>
        <taxon>Clathraceae</taxon>
        <taxon>Clathrus</taxon>
    </lineage>
</organism>
<dbReference type="AlphaFoldDB" id="A0AAV5A7Q5"/>
<gene>
    <name evidence="2" type="ORF">Clacol_004876</name>
</gene>
<dbReference type="InterPro" id="IPR005135">
    <property type="entry name" value="Endo/exonuclease/phosphatase"/>
</dbReference>
<dbReference type="InterPro" id="IPR050410">
    <property type="entry name" value="CCR4/nocturin_mRNA_transcr"/>
</dbReference>
<dbReference type="Gene3D" id="3.60.10.10">
    <property type="entry name" value="Endonuclease/exonuclease/phosphatase"/>
    <property type="match status" value="1"/>
</dbReference>
<dbReference type="PANTHER" id="PTHR12121">
    <property type="entry name" value="CARBON CATABOLITE REPRESSOR PROTEIN 4"/>
    <property type="match status" value="1"/>
</dbReference>
<comment type="caution">
    <text evidence="2">The sequence shown here is derived from an EMBL/GenBank/DDBJ whole genome shotgun (WGS) entry which is preliminary data.</text>
</comment>
<dbReference type="InterPro" id="IPR036691">
    <property type="entry name" value="Endo/exonu/phosph_ase_sf"/>
</dbReference>
<evidence type="ECO:0000313" key="2">
    <source>
        <dbReference type="EMBL" id="GJJ10649.1"/>
    </source>
</evidence>
<dbReference type="GO" id="GO:0000175">
    <property type="term" value="F:3'-5'-RNA exonuclease activity"/>
    <property type="evidence" value="ECO:0007669"/>
    <property type="project" value="TreeGrafter"/>
</dbReference>
<evidence type="ECO:0000313" key="3">
    <source>
        <dbReference type="Proteomes" id="UP001050691"/>
    </source>
</evidence>
<dbReference type="Pfam" id="PF03372">
    <property type="entry name" value="Exo_endo_phos"/>
    <property type="match status" value="1"/>
</dbReference>